<accession>A0AAU2JRE0</accession>
<name>A0AAU2JRE0_9ACTN</name>
<feature type="region of interest" description="Disordered" evidence="1">
    <location>
        <begin position="533"/>
        <end position="567"/>
    </location>
</feature>
<evidence type="ECO:0000313" key="2">
    <source>
        <dbReference type="EMBL" id="WTU75379.1"/>
    </source>
</evidence>
<dbReference type="EMBL" id="CP108264">
    <property type="protein sequence ID" value="WTU75379.1"/>
    <property type="molecule type" value="Genomic_DNA"/>
</dbReference>
<organism evidence="2">
    <name type="scientific">Streptomyces sp. NBC_00049</name>
    <dbReference type="NCBI Taxonomy" id="2903617"/>
    <lineage>
        <taxon>Bacteria</taxon>
        <taxon>Bacillati</taxon>
        <taxon>Actinomycetota</taxon>
        <taxon>Actinomycetes</taxon>
        <taxon>Kitasatosporales</taxon>
        <taxon>Streptomycetaceae</taxon>
        <taxon>Streptomyces</taxon>
    </lineage>
</organism>
<reference evidence="2" key="1">
    <citation type="submission" date="2022-10" db="EMBL/GenBank/DDBJ databases">
        <title>The complete genomes of actinobacterial strains from the NBC collection.</title>
        <authorList>
            <person name="Joergensen T.S."/>
            <person name="Alvarez Arevalo M."/>
            <person name="Sterndorff E.B."/>
            <person name="Faurdal D."/>
            <person name="Vuksanovic O."/>
            <person name="Mourched A.-S."/>
            <person name="Charusanti P."/>
            <person name="Shaw S."/>
            <person name="Blin K."/>
            <person name="Weber T."/>
        </authorList>
    </citation>
    <scope>NUCLEOTIDE SEQUENCE</scope>
    <source>
        <strain evidence="2">NBC_00049</strain>
    </source>
</reference>
<feature type="region of interest" description="Disordered" evidence="1">
    <location>
        <begin position="1"/>
        <end position="53"/>
    </location>
</feature>
<proteinExistence type="predicted"/>
<protein>
    <recommendedName>
        <fullName evidence="3">HEAT repeat domain-containing protein</fullName>
    </recommendedName>
</protein>
<sequence length="590" mass="63639">MSARDERTPLTSRTSPAQPSSLHDYALFRRGIEPDGRFPRRGYPLPDGPPEPSRAGLTWTRARDEVTAALAPLLADPDPVRAAAAVHLRADALAMPYRTMRAAAAKLPLTDEAAARRTARQLARTGTTPAAVSVGLALLTRLGEPEDVPCLKVLGLLRGFGPAAADALDPLDRQAAALLMLAHRSRAAELTPLIDAVAAGGDREAVRTALVGLSQKDAMWMGRRVAEAADLEGLLRAHPDDGALLAQAARLLHTMARQRGRRVEILNYEPAMKVYKALAARGDLLPPTLEHHALLLSLSLDLHSGPGALLDWPPGEADAVLELLERRLPSAAAADGEGDRHRTPEWIRRTGRQPFVRVPAGKRLHIEVVADDPADAPAVETRILVDGRPLVTALFGSGTAHAPEYLLDAGRLRAAAEPREVQLAEADCTEGCCGALYVTVRRDGDEVVWGEWRGAAGPTAPELRFEAAAYDAEVARAEQDHSWCWPARNTARLITAGLRERPELTARWDVEPGRAGTAWSEPDTVEVWFTARVEPDPDPNQGSDPDEDPGASRRYLRWFLPDDGRPPAVQAAAALERLSTTDPRTLEGGG</sequence>
<dbReference type="AlphaFoldDB" id="A0AAU2JRE0"/>
<evidence type="ECO:0000256" key="1">
    <source>
        <dbReference type="SAM" id="MobiDB-lite"/>
    </source>
</evidence>
<evidence type="ECO:0008006" key="3">
    <source>
        <dbReference type="Google" id="ProtNLM"/>
    </source>
</evidence>
<feature type="compositionally biased region" description="Polar residues" evidence="1">
    <location>
        <begin position="9"/>
        <end position="21"/>
    </location>
</feature>
<gene>
    <name evidence="2" type="ORF">OG327_19775</name>
</gene>
<feature type="compositionally biased region" description="Basic and acidic residues" evidence="1">
    <location>
        <begin position="26"/>
        <end position="38"/>
    </location>
</feature>